<organism evidence="2 3">
    <name type="scientific">Spongiactinospora rosea</name>
    <dbReference type="NCBI Taxonomy" id="2248750"/>
    <lineage>
        <taxon>Bacteria</taxon>
        <taxon>Bacillati</taxon>
        <taxon>Actinomycetota</taxon>
        <taxon>Actinomycetes</taxon>
        <taxon>Streptosporangiales</taxon>
        <taxon>Streptosporangiaceae</taxon>
        <taxon>Spongiactinospora</taxon>
    </lineage>
</organism>
<keyword evidence="1" id="KW-1133">Transmembrane helix</keyword>
<accession>A0A366LQZ6</accession>
<proteinExistence type="predicted"/>
<evidence type="ECO:0000313" key="3">
    <source>
        <dbReference type="Proteomes" id="UP000253303"/>
    </source>
</evidence>
<sequence length="330" mass="35956">MKNDHENEMEALSALARVRPGEPGGDPAAPGALALLTSITGSADGPVTGTRRARHMRRARGFRLRRVAIGLAAVTGLAAAVVIGPSLLRDGTGLNPSYAVSKDSDGVVYVTVHEFGDAEGLRRQLRSLNVPATVDYTPPGKKCREPRGEHVERIPPGLYSVPQEIPGDERREGWQMRIDTKLFEPGQTFVWTIGERSTSTILMSGPVSPCVLVPDDSIGRVETDPPYRVATTKGRSLAGFRVDEKTVGEVLPELRRRGLKTEYLIMAIPPGNPGGFGELRVQDEPVGDEWVVWEAEESVRTPGLIRLLVTERRYDKNPVYGGPRDAIIPE</sequence>
<keyword evidence="1" id="KW-0472">Membrane</keyword>
<name>A0A366LQZ6_9ACTN</name>
<feature type="transmembrane region" description="Helical" evidence="1">
    <location>
        <begin position="67"/>
        <end position="88"/>
    </location>
</feature>
<reference evidence="2 3" key="1">
    <citation type="submission" date="2018-06" db="EMBL/GenBank/DDBJ databases">
        <title>Sphaerisporangium craniellae sp. nov., isolated from a marine sponge in the South China Sea.</title>
        <authorList>
            <person name="Li L."/>
        </authorList>
    </citation>
    <scope>NUCLEOTIDE SEQUENCE [LARGE SCALE GENOMIC DNA]</scope>
    <source>
        <strain evidence="2 3">LHW63015</strain>
    </source>
</reference>
<dbReference type="RefSeq" id="WP_113984971.1">
    <property type="nucleotide sequence ID" value="NZ_QMEY01000021.1"/>
</dbReference>
<keyword evidence="3" id="KW-1185">Reference proteome</keyword>
<protein>
    <submittedName>
        <fullName evidence="2">Uncharacterized protein</fullName>
    </submittedName>
</protein>
<comment type="caution">
    <text evidence="2">The sequence shown here is derived from an EMBL/GenBank/DDBJ whole genome shotgun (WGS) entry which is preliminary data.</text>
</comment>
<evidence type="ECO:0000256" key="1">
    <source>
        <dbReference type="SAM" id="Phobius"/>
    </source>
</evidence>
<dbReference type="EMBL" id="QMEY01000021">
    <property type="protein sequence ID" value="RBQ15734.1"/>
    <property type="molecule type" value="Genomic_DNA"/>
</dbReference>
<dbReference type="Proteomes" id="UP000253303">
    <property type="component" value="Unassembled WGS sequence"/>
</dbReference>
<dbReference type="OrthoDB" id="3522092at2"/>
<keyword evidence="1" id="KW-0812">Transmembrane</keyword>
<gene>
    <name evidence="2" type="ORF">DP939_34190</name>
</gene>
<evidence type="ECO:0000313" key="2">
    <source>
        <dbReference type="EMBL" id="RBQ15734.1"/>
    </source>
</evidence>
<dbReference type="AlphaFoldDB" id="A0A366LQZ6"/>